<proteinExistence type="predicted"/>
<gene>
    <name evidence="1" type="ORF">ALOHA_HF4000137B17ctg1g23</name>
</gene>
<organism evidence="1">
    <name type="scientific">uncultured marine microorganism HF4000_137B17</name>
    <dbReference type="NCBI Taxonomy" id="455523"/>
    <lineage>
        <taxon>unclassified sequences</taxon>
        <taxon>environmental samples</taxon>
    </lineage>
</organism>
<dbReference type="AlphaFoldDB" id="B3T277"/>
<name>B3T277_9ZZZZ</name>
<evidence type="ECO:0000313" key="1">
    <source>
        <dbReference type="EMBL" id="ABZ06686.1"/>
    </source>
</evidence>
<accession>B3T277</accession>
<dbReference type="EMBL" id="EU016582">
    <property type="protein sequence ID" value="ABZ06686.1"/>
    <property type="molecule type" value="Genomic_DNA"/>
</dbReference>
<reference evidence="1" key="1">
    <citation type="journal article" date="2008" name="ISME J.">
        <title>Genomic patterns of recombination, clonal divergence and environment in marine microbial populations.</title>
        <authorList>
            <person name="Konstantinidis K.T."/>
            <person name="Delong E.F."/>
        </authorList>
    </citation>
    <scope>NUCLEOTIDE SEQUENCE</scope>
</reference>
<protein>
    <submittedName>
        <fullName evidence="1">Uncharacterized protein</fullName>
    </submittedName>
</protein>
<sequence length="58" mass="6893">MLHKVIGIIQRVNHPSIIEAYYNNLQRDRAMSGPTYDEARQDFKAYERTRNQRYGHLG</sequence>